<keyword evidence="4" id="KW-1185">Reference proteome</keyword>
<evidence type="ECO:0000313" key="4">
    <source>
        <dbReference type="Proteomes" id="UP001141806"/>
    </source>
</evidence>
<dbReference type="AlphaFoldDB" id="A0A9Q0KEH4"/>
<evidence type="ECO:0008006" key="5">
    <source>
        <dbReference type="Google" id="ProtNLM"/>
    </source>
</evidence>
<dbReference type="InterPro" id="IPR023214">
    <property type="entry name" value="HAD_sf"/>
</dbReference>
<accession>A0A9Q0KEH4</accession>
<sequence>MGRNLGLLLGFCSLIVGVAVADWNILNQRIVENKNGLKITLKNYCEAWRINVELHNIRQFEVVPEECTEYIEKALEECTNYLSNTFELTGDDKDGWIFDVDDTILSTIPYFKKHTHGMVREGNAPALDHTMNLFNYIKGKGIKIFLVSSRGYNEDNGKTVQQYKAEQRKYIPDEEYRLERRDQNDWSTSLLGLPEAMRSFKLPNAVYYIP</sequence>
<reference evidence="3" key="1">
    <citation type="journal article" date="2023" name="Plant J.">
        <title>The genome of the king protea, Protea cynaroides.</title>
        <authorList>
            <person name="Chang J."/>
            <person name="Duong T.A."/>
            <person name="Schoeman C."/>
            <person name="Ma X."/>
            <person name="Roodt D."/>
            <person name="Barker N."/>
            <person name="Li Z."/>
            <person name="Van de Peer Y."/>
            <person name="Mizrachi E."/>
        </authorList>
    </citation>
    <scope>NUCLEOTIDE SEQUENCE</scope>
    <source>
        <tissue evidence="3">Young leaves</tissue>
    </source>
</reference>
<proteinExistence type="predicted"/>
<gene>
    <name evidence="3" type="ORF">NE237_015537</name>
</gene>
<feature type="signal peptide" evidence="2">
    <location>
        <begin position="1"/>
        <end position="21"/>
    </location>
</feature>
<organism evidence="3 4">
    <name type="scientific">Protea cynaroides</name>
    <dbReference type="NCBI Taxonomy" id="273540"/>
    <lineage>
        <taxon>Eukaryota</taxon>
        <taxon>Viridiplantae</taxon>
        <taxon>Streptophyta</taxon>
        <taxon>Embryophyta</taxon>
        <taxon>Tracheophyta</taxon>
        <taxon>Spermatophyta</taxon>
        <taxon>Magnoliopsida</taxon>
        <taxon>Proteales</taxon>
        <taxon>Proteaceae</taxon>
        <taxon>Protea</taxon>
    </lineage>
</organism>
<evidence type="ECO:0000256" key="2">
    <source>
        <dbReference type="SAM" id="SignalP"/>
    </source>
</evidence>
<evidence type="ECO:0000313" key="3">
    <source>
        <dbReference type="EMBL" id="KAJ4968836.1"/>
    </source>
</evidence>
<evidence type="ECO:0000256" key="1">
    <source>
        <dbReference type="ARBA" id="ARBA00022729"/>
    </source>
</evidence>
<name>A0A9Q0KEH4_9MAGN</name>
<dbReference type="InterPro" id="IPR036412">
    <property type="entry name" value="HAD-like_sf"/>
</dbReference>
<dbReference type="PANTHER" id="PTHR31284">
    <property type="entry name" value="ACID PHOSPHATASE-LIKE PROTEIN"/>
    <property type="match status" value="1"/>
</dbReference>
<keyword evidence="1 2" id="KW-0732">Signal</keyword>
<dbReference type="InterPro" id="IPR005519">
    <property type="entry name" value="Acid_phosphat_B-like"/>
</dbReference>
<feature type="chain" id="PRO_5040379606" description="Acid phosphatase" evidence="2">
    <location>
        <begin position="22"/>
        <end position="210"/>
    </location>
</feature>
<dbReference type="OrthoDB" id="59415at2759"/>
<dbReference type="SUPFAM" id="SSF56784">
    <property type="entry name" value="HAD-like"/>
    <property type="match status" value="1"/>
</dbReference>
<dbReference type="EMBL" id="JAMYWD010000006">
    <property type="protein sequence ID" value="KAJ4968836.1"/>
    <property type="molecule type" value="Genomic_DNA"/>
</dbReference>
<dbReference type="PANTHER" id="PTHR31284:SF24">
    <property type="entry name" value="ACID PHOSPHATASE"/>
    <property type="match status" value="1"/>
</dbReference>
<protein>
    <recommendedName>
        <fullName evidence="5">Acid phosphatase</fullName>
    </recommendedName>
</protein>
<dbReference type="Pfam" id="PF03767">
    <property type="entry name" value="Acid_phosphat_B"/>
    <property type="match status" value="1"/>
</dbReference>
<dbReference type="Proteomes" id="UP001141806">
    <property type="component" value="Unassembled WGS sequence"/>
</dbReference>
<dbReference type="Gene3D" id="3.40.50.1000">
    <property type="entry name" value="HAD superfamily/HAD-like"/>
    <property type="match status" value="1"/>
</dbReference>
<comment type="caution">
    <text evidence="3">The sequence shown here is derived from an EMBL/GenBank/DDBJ whole genome shotgun (WGS) entry which is preliminary data.</text>
</comment>